<protein>
    <submittedName>
        <fullName evidence="1">Uncharacterized protein</fullName>
    </submittedName>
</protein>
<gene>
    <name evidence="1" type="ORF">IW256_001110</name>
</gene>
<evidence type="ECO:0000313" key="1">
    <source>
        <dbReference type="EMBL" id="MBG6086997.1"/>
    </source>
</evidence>
<dbReference type="EMBL" id="JADOUA010000001">
    <property type="protein sequence ID" value="MBG6086997.1"/>
    <property type="molecule type" value="Genomic_DNA"/>
</dbReference>
<comment type="caution">
    <text evidence="1">The sequence shown here is derived from an EMBL/GenBank/DDBJ whole genome shotgun (WGS) entry which is preliminary data.</text>
</comment>
<evidence type="ECO:0000313" key="2">
    <source>
        <dbReference type="Proteomes" id="UP000614047"/>
    </source>
</evidence>
<accession>A0A931DES9</accession>
<proteinExistence type="predicted"/>
<reference evidence="1" key="1">
    <citation type="submission" date="2020-11" db="EMBL/GenBank/DDBJ databases">
        <title>Sequencing the genomes of 1000 actinobacteria strains.</title>
        <authorList>
            <person name="Klenk H.-P."/>
        </authorList>
    </citation>
    <scope>NUCLEOTIDE SEQUENCE</scope>
    <source>
        <strain evidence="1">DSM 43175</strain>
    </source>
</reference>
<name>A0A931DES9_9ACTN</name>
<sequence length="86" mass="9509">MNSLPGESEAPKRLQQKAVGALKSIRDAEETRRGAIYKLTLDVDDVPVAPLSIMRSHESALRHMGMARKSQLMSQGMKNSAMQEMP</sequence>
<dbReference type="AlphaFoldDB" id="A0A931DES9"/>
<keyword evidence="2" id="KW-1185">Reference proteome</keyword>
<dbReference type="RefSeq" id="WP_197009924.1">
    <property type="nucleotide sequence ID" value="NZ_BAABES010000007.1"/>
</dbReference>
<dbReference type="Proteomes" id="UP000614047">
    <property type="component" value="Unassembled WGS sequence"/>
</dbReference>
<organism evidence="1 2">
    <name type="scientific">Actinomadura viridis</name>
    <dbReference type="NCBI Taxonomy" id="58110"/>
    <lineage>
        <taxon>Bacteria</taxon>
        <taxon>Bacillati</taxon>
        <taxon>Actinomycetota</taxon>
        <taxon>Actinomycetes</taxon>
        <taxon>Streptosporangiales</taxon>
        <taxon>Thermomonosporaceae</taxon>
        <taxon>Actinomadura</taxon>
    </lineage>
</organism>